<dbReference type="EMBL" id="SNRW01001165">
    <property type="protein sequence ID" value="KAA6397493.1"/>
    <property type="molecule type" value="Genomic_DNA"/>
</dbReference>
<evidence type="ECO:0000313" key="3">
    <source>
        <dbReference type="EMBL" id="KAA6397493.1"/>
    </source>
</evidence>
<gene>
    <name evidence="3" type="ORF">EZS28_006973</name>
</gene>
<feature type="region of interest" description="Disordered" evidence="1">
    <location>
        <begin position="1"/>
        <end position="23"/>
    </location>
</feature>
<proteinExistence type="predicted"/>
<dbReference type="AlphaFoldDB" id="A0A5J4WRR6"/>
<sequence length="443" mass="50495">TQFRGADHSGVLHFTSGGADDRRISRGEEFQNQGLNSYNGSIPFFDVQREEHIFEQDGKIIAVEDFFAFYALGKGQAQFGSQEIAPVSPLEIILRQAAKHFASMVGSAEDIMLGHLRNMAEFFRLDEELLLMAIVILRRYTAAARNVLSIQKDSELFYLMILCIVIAYKGLLDSPINTKDIAVQLKLEPARLFHNEIQILNALDYNLFFCKADVADLGSIFPIEGLMSLSFSSEKPDCSKQDEIPIYDQGSSYDYQQPMQQQFYYVIDDPNNYNQLITNEQDREMMMMQQGNAYNSMNMLIAPPHLPNQTIMGQQAQQTYYDTNQQQFLFNDPVYDYYQQTSSQLSQIPLQIPQQYVTNPSMGLDNDNDLMNYQLGMNINMMNLNMGYDINMNVGMGSNYDNVNNPGLQTLQYPNLGEFAECAQQVPSIMPIFQGQQLDCQRI</sequence>
<dbReference type="SUPFAM" id="SSF47954">
    <property type="entry name" value="Cyclin-like"/>
    <property type="match status" value="1"/>
</dbReference>
<reference evidence="3 4" key="1">
    <citation type="submission" date="2019-03" db="EMBL/GenBank/DDBJ databases">
        <title>Single cell metagenomics reveals metabolic interactions within the superorganism composed of flagellate Streblomastix strix and complex community of Bacteroidetes bacteria on its surface.</title>
        <authorList>
            <person name="Treitli S.C."/>
            <person name="Kolisko M."/>
            <person name="Husnik F."/>
            <person name="Keeling P."/>
            <person name="Hampl V."/>
        </authorList>
    </citation>
    <scope>NUCLEOTIDE SEQUENCE [LARGE SCALE GENOMIC DNA]</scope>
    <source>
        <strain evidence="3">ST1C</strain>
    </source>
</reference>
<dbReference type="Pfam" id="PF00134">
    <property type="entry name" value="Cyclin_N"/>
    <property type="match status" value="1"/>
</dbReference>
<evidence type="ECO:0000313" key="4">
    <source>
        <dbReference type="Proteomes" id="UP000324800"/>
    </source>
</evidence>
<organism evidence="3 4">
    <name type="scientific">Streblomastix strix</name>
    <dbReference type="NCBI Taxonomy" id="222440"/>
    <lineage>
        <taxon>Eukaryota</taxon>
        <taxon>Metamonada</taxon>
        <taxon>Preaxostyla</taxon>
        <taxon>Oxymonadida</taxon>
        <taxon>Streblomastigidae</taxon>
        <taxon>Streblomastix</taxon>
    </lineage>
</organism>
<evidence type="ECO:0000259" key="2">
    <source>
        <dbReference type="Pfam" id="PF00134"/>
    </source>
</evidence>
<feature type="domain" description="Cyclin N-terminal" evidence="2">
    <location>
        <begin position="110"/>
        <end position="207"/>
    </location>
</feature>
<comment type="caution">
    <text evidence="3">The sequence shown here is derived from an EMBL/GenBank/DDBJ whole genome shotgun (WGS) entry which is preliminary data.</text>
</comment>
<dbReference type="InterPro" id="IPR006671">
    <property type="entry name" value="Cyclin_N"/>
</dbReference>
<dbReference type="OrthoDB" id="10648271at2759"/>
<feature type="non-terminal residue" evidence="3">
    <location>
        <position position="1"/>
    </location>
</feature>
<dbReference type="Proteomes" id="UP000324800">
    <property type="component" value="Unassembled WGS sequence"/>
</dbReference>
<dbReference type="InterPro" id="IPR036915">
    <property type="entry name" value="Cyclin-like_sf"/>
</dbReference>
<dbReference type="Gene3D" id="1.10.472.10">
    <property type="entry name" value="Cyclin-like"/>
    <property type="match status" value="1"/>
</dbReference>
<protein>
    <recommendedName>
        <fullName evidence="2">Cyclin N-terminal domain-containing protein</fullName>
    </recommendedName>
</protein>
<accession>A0A5J4WRR6</accession>
<name>A0A5J4WRR6_9EUKA</name>
<evidence type="ECO:0000256" key="1">
    <source>
        <dbReference type="SAM" id="MobiDB-lite"/>
    </source>
</evidence>